<organism evidence="2 3">
    <name type="scientific">Streptomyces nojiriensis</name>
    <dbReference type="NCBI Taxonomy" id="66374"/>
    <lineage>
        <taxon>Bacteria</taxon>
        <taxon>Bacillati</taxon>
        <taxon>Actinomycetota</taxon>
        <taxon>Actinomycetes</taxon>
        <taxon>Kitasatosporales</taxon>
        <taxon>Streptomycetaceae</taxon>
        <taxon>Streptomyces</taxon>
    </lineage>
</organism>
<evidence type="ECO:0000313" key="3">
    <source>
        <dbReference type="Proteomes" id="UP000613974"/>
    </source>
</evidence>
<protein>
    <submittedName>
        <fullName evidence="2">Uncharacterized protein</fullName>
    </submittedName>
</protein>
<evidence type="ECO:0000256" key="1">
    <source>
        <dbReference type="SAM" id="MobiDB-lite"/>
    </source>
</evidence>
<feature type="compositionally biased region" description="Basic and acidic residues" evidence="1">
    <location>
        <begin position="68"/>
        <end position="87"/>
    </location>
</feature>
<evidence type="ECO:0000313" key="2">
    <source>
        <dbReference type="EMBL" id="GHI66157.1"/>
    </source>
</evidence>
<comment type="caution">
    <text evidence="2">The sequence shown here is derived from an EMBL/GenBank/DDBJ whole genome shotgun (WGS) entry which is preliminary data.</text>
</comment>
<name>A0ABQ3SDL8_9ACTN</name>
<sequence length="87" mass="9786">MDEPERDRLPDIAAGCGGTDAEFTPAPWPKSRTADGRGRGLAQLRDVVSRSIRPEGRTPARLGRHPRLRTELTRPLARETCVRSRRR</sequence>
<feature type="region of interest" description="Disordered" evidence="1">
    <location>
        <begin position="1"/>
        <end position="87"/>
    </location>
</feature>
<reference evidence="3" key="1">
    <citation type="submission" date="2023-07" db="EMBL/GenBank/DDBJ databases">
        <title>Whole genome shotgun sequence of Streptomyces nojiriensis NBRC 13794.</title>
        <authorList>
            <person name="Komaki H."/>
            <person name="Tamura T."/>
        </authorList>
    </citation>
    <scope>NUCLEOTIDE SEQUENCE [LARGE SCALE GENOMIC DNA]</scope>
    <source>
        <strain evidence="3">NBRC 13794</strain>
    </source>
</reference>
<proteinExistence type="predicted"/>
<feature type="compositionally biased region" description="Basic and acidic residues" evidence="1">
    <location>
        <begin position="1"/>
        <end position="10"/>
    </location>
</feature>
<keyword evidence="3" id="KW-1185">Reference proteome</keyword>
<dbReference type="EMBL" id="BNEC01000002">
    <property type="protein sequence ID" value="GHI66157.1"/>
    <property type="molecule type" value="Genomic_DNA"/>
</dbReference>
<gene>
    <name evidence="2" type="ORF">Snoj_00750</name>
</gene>
<accession>A0ABQ3SDL8</accession>
<dbReference type="Proteomes" id="UP000613974">
    <property type="component" value="Unassembled WGS sequence"/>
</dbReference>